<evidence type="ECO:0000313" key="3">
    <source>
        <dbReference type="EMBL" id="KAI3862820.1"/>
    </source>
</evidence>
<feature type="compositionally biased region" description="Polar residues" evidence="1">
    <location>
        <begin position="107"/>
        <end position="124"/>
    </location>
</feature>
<dbReference type="AlphaFoldDB" id="A0AAD4X987"/>
<sequence>MKRRGNMMLSSSSSTNSVHRHEATATATTTKTKTTSSSVNHKSIGCMSGIFHLVSRYQHRRKLLTNSSSSSEKQEKCNNNHKKINSSEQAQSLNPKSESQPAKPKQTLVSDQKTPTPLSPSLTDSDLKRFSFDSPRSPTIPSEIRLSVNVKSKSNVDSDNQNQQRSPALVARLMGLDDFPPTPSSSSSPSEKRRKLMVALEKCDEDLKTLKNIIDTIRSTNDNHNRTSPMVPGIHSTSTNGVIKIDSSELRTENVKDRATSEMMTIKNSTMTKNKDLLFGDDGSMNGADSMMNAKSCSEFNSSGGSSNISDEVNQPSPNSVLELISSPTSPLLLPHQQTGVLNTGEKFRKKLSEEGNSFSFFQRTAFESLPRISGRRLSSEFSSTTLTNRSPLSSTLAFQNDWSSTSGFQNDRCKKEKVEIVNEACLDVVYGERWELGRIGVILEDYMFNELIQETVRELLLGCCSTYTNILYSSSSLPSGSCKKKLSF</sequence>
<dbReference type="EMBL" id="JAJJMB010014087">
    <property type="protein sequence ID" value="KAI3862820.1"/>
    <property type="molecule type" value="Genomic_DNA"/>
</dbReference>
<protein>
    <recommendedName>
        <fullName evidence="2">DUF3741 domain-containing protein</fullName>
    </recommendedName>
</protein>
<gene>
    <name evidence="3" type="ORF">MKW98_008660</name>
</gene>
<organism evidence="3 4">
    <name type="scientific">Papaver atlanticum</name>
    <dbReference type="NCBI Taxonomy" id="357466"/>
    <lineage>
        <taxon>Eukaryota</taxon>
        <taxon>Viridiplantae</taxon>
        <taxon>Streptophyta</taxon>
        <taxon>Embryophyta</taxon>
        <taxon>Tracheophyta</taxon>
        <taxon>Spermatophyta</taxon>
        <taxon>Magnoliopsida</taxon>
        <taxon>Ranunculales</taxon>
        <taxon>Papaveraceae</taxon>
        <taxon>Papaveroideae</taxon>
        <taxon>Papaver</taxon>
    </lineage>
</organism>
<dbReference type="PANTHER" id="PTHR37234:SF1">
    <property type="entry name" value="OS03G0319200 PROTEIN"/>
    <property type="match status" value="1"/>
</dbReference>
<feature type="region of interest" description="Disordered" evidence="1">
    <location>
        <begin position="64"/>
        <end position="146"/>
    </location>
</feature>
<name>A0AAD4X987_9MAGN</name>
<dbReference type="Proteomes" id="UP001202328">
    <property type="component" value="Unassembled WGS sequence"/>
</dbReference>
<feature type="compositionally biased region" description="Low complexity" evidence="1">
    <location>
        <begin position="296"/>
        <end position="310"/>
    </location>
</feature>
<dbReference type="PANTHER" id="PTHR37234">
    <property type="entry name" value="OS03G0319200 PROTEIN"/>
    <property type="match status" value="1"/>
</dbReference>
<feature type="domain" description="DUF3741" evidence="2">
    <location>
        <begin position="154"/>
        <end position="182"/>
    </location>
</feature>
<dbReference type="InterPro" id="IPR032795">
    <property type="entry name" value="DUF3741-assoc"/>
</dbReference>
<evidence type="ECO:0000313" key="4">
    <source>
        <dbReference type="Proteomes" id="UP001202328"/>
    </source>
</evidence>
<dbReference type="Pfam" id="PF14383">
    <property type="entry name" value="VARLMGL"/>
    <property type="match status" value="1"/>
</dbReference>
<feature type="region of interest" description="Disordered" evidence="1">
    <location>
        <begin position="220"/>
        <end position="239"/>
    </location>
</feature>
<feature type="compositionally biased region" description="Polar residues" evidence="1">
    <location>
        <begin position="86"/>
        <end position="100"/>
    </location>
</feature>
<feature type="compositionally biased region" description="Low complexity" evidence="1">
    <location>
        <begin position="24"/>
        <end position="38"/>
    </location>
</feature>
<proteinExistence type="predicted"/>
<comment type="caution">
    <text evidence="3">The sequence shown here is derived from an EMBL/GenBank/DDBJ whole genome shotgun (WGS) entry which is preliminary data.</text>
</comment>
<evidence type="ECO:0000256" key="1">
    <source>
        <dbReference type="SAM" id="MobiDB-lite"/>
    </source>
</evidence>
<accession>A0AAD4X987</accession>
<reference evidence="3" key="1">
    <citation type="submission" date="2022-04" db="EMBL/GenBank/DDBJ databases">
        <title>A functionally conserved STORR gene fusion in Papaver species that diverged 16.8 million years ago.</title>
        <authorList>
            <person name="Catania T."/>
        </authorList>
    </citation>
    <scope>NUCLEOTIDE SEQUENCE</scope>
    <source>
        <strain evidence="3">S-188037</strain>
    </source>
</reference>
<evidence type="ECO:0000259" key="2">
    <source>
        <dbReference type="Pfam" id="PF14383"/>
    </source>
</evidence>
<feature type="region of interest" description="Disordered" evidence="1">
    <location>
        <begin position="175"/>
        <end position="194"/>
    </location>
</feature>
<feature type="region of interest" description="Disordered" evidence="1">
    <location>
        <begin position="1"/>
        <end position="42"/>
    </location>
</feature>
<keyword evidence="4" id="KW-1185">Reference proteome</keyword>
<feature type="region of interest" description="Disordered" evidence="1">
    <location>
        <begin position="296"/>
        <end position="317"/>
    </location>
</feature>